<reference evidence="1" key="1">
    <citation type="journal article" date="2019" name="Mol. Phylogenet. Evol.">
        <title>Morphological evolution and classification of the red algal order Ceramiales inferred using plastid phylogenomics.</title>
        <authorList>
            <person name="Diaz-Tapia P."/>
            <person name="Pasella M.M."/>
            <person name="Verbruggen H."/>
            <person name="Maggs C.A."/>
        </authorList>
    </citation>
    <scope>NUCLEOTIDE SEQUENCE</scope>
    <source>
        <strain evidence="1">PD2995</strain>
    </source>
</reference>
<accession>A0A4D6X252</accession>
<dbReference type="EMBL" id="MK814736">
    <property type="protein sequence ID" value="QCI08760.1"/>
    <property type="molecule type" value="Genomic_DNA"/>
</dbReference>
<name>A0A4D6X252_9FLOR</name>
<evidence type="ECO:0000313" key="1">
    <source>
        <dbReference type="EMBL" id="QCI08760.1"/>
    </source>
</evidence>
<reference evidence="1" key="2">
    <citation type="submission" date="2019-04" db="EMBL/GenBank/DDBJ databases">
        <authorList>
            <person name="Pasella M."/>
        </authorList>
    </citation>
    <scope>NUCLEOTIDE SEQUENCE</scope>
    <source>
        <strain evidence="1">PD2995</strain>
    </source>
</reference>
<proteinExistence type="predicted"/>
<sequence length="139" mass="16911">MNKKIKLKQKIHLLLISIEALDLYTSEEKFKNHDKLYYFHKDSDIINTINIIYASLIKTNIQKITLYLITQYNFKQSTHTFKQYIKKYVYIYYKCKKYYNTKSIIPSKTIERIAINNLYIINQVSKKYGIYFLLKYLHL</sequence>
<protein>
    <submittedName>
        <fullName evidence="1">Uncharacterized protein</fullName>
    </submittedName>
</protein>
<organism evidence="1">
    <name type="scientific">Sphondylothamnion multifidum</name>
    <dbReference type="NCBI Taxonomy" id="193186"/>
    <lineage>
        <taxon>Eukaryota</taxon>
        <taxon>Rhodophyta</taxon>
        <taxon>Florideophyceae</taxon>
        <taxon>Rhodymeniophycidae</taxon>
        <taxon>Ceramiales</taxon>
        <taxon>Ceramiaceae</taxon>
        <taxon>Sphondylothamnion</taxon>
    </lineage>
</organism>
<keyword evidence="1" id="KW-0934">Plastid</keyword>
<geneLocation type="plastid" evidence="1"/>
<gene>
    <name evidence="1" type="primary">orf139</name>
</gene>
<dbReference type="AlphaFoldDB" id="A0A4D6X252"/>